<evidence type="ECO:0000313" key="2">
    <source>
        <dbReference type="Ensembl" id="ENSSLDP00000014886.1"/>
    </source>
</evidence>
<dbReference type="AlphaFoldDB" id="A0A3B4XFH1"/>
<dbReference type="InterPro" id="IPR008936">
    <property type="entry name" value="Rho_GTPase_activation_prot"/>
</dbReference>
<keyword evidence="3" id="KW-1185">Reference proteome</keyword>
<dbReference type="GO" id="GO:0000281">
    <property type="term" value="P:mitotic cytokinesis"/>
    <property type="evidence" value="ECO:0007669"/>
    <property type="project" value="TreeGrafter"/>
</dbReference>
<dbReference type="PANTHER" id="PTHR46199">
    <property type="entry name" value="RAC GTPASE-ACTIVATING PROTEIN 1"/>
    <property type="match status" value="1"/>
</dbReference>
<accession>A0A3B4XFH1</accession>
<dbReference type="InterPro" id="IPR000198">
    <property type="entry name" value="RhoGAP_dom"/>
</dbReference>
<dbReference type="GO" id="GO:0005634">
    <property type="term" value="C:nucleus"/>
    <property type="evidence" value="ECO:0007669"/>
    <property type="project" value="TreeGrafter"/>
</dbReference>
<organism evidence="2 3">
    <name type="scientific">Seriola lalandi dorsalis</name>
    <dbReference type="NCBI Taxonomy" id="1841481"/>
    <lineage>
        <taxon>Eukaryota</taxon>
        <taxon>Metazoa</taxon>
        <taxon>Chordata</taxon>
        <taxon>Craniata</taxon>
        <taxon>Vertebrata</taxon>
        <taxon>Euteleostomi</taxon>
        <taxon>Actinopterygii</taxon>
        <taxon>Neopterygii</taxon>
        <taxon>Teleostei</taxon>
        <taxon>Neoteleostei</taxon>
        <taxon>Acanthomorphata</taxon>
        <taxon>Carangaria</taxon>
        <taxon>Carangiformes</taxon>
        <taxon>Carangidae</taxon>
        <taxon>Seriola</taxon>
    </lineage>
</organism>
<proteinExistence type="predicted"/>
<reference evidence="2" key="2">
    <citation type="submission" date="2025-09" db="UniProtKB">
        <authorList>
            <consortium name="Ensembl"/>
        </authorList>
    </citation>
    <scope>IDENTIFICATION</scope>
</reference>
<dbReference type="GO" id="GO:0051256">
    <property type="term" value="P:mitotic spindle midzone assembly"/>
    <property type="evidence" value="ECO:0007669"/>
    <property type="project" value="TreeGrafter"/>
</dbReference>
<dbReference type="Gene3D" id="1.10.555.10">
    <property type="entry name" value="Rho GTPase activation protein"/>
    <property type="match status" value="1"/>
</dbReference>
<dbReference type="GO" id="GO:0005096">
    <property type="term" value="F:GTPase activator activity"/>
    <property type="evidence" value="ECO:0007669"/>
    <property type="project" value="TreeGrafter"/>
</dbReference>
<sequence length="95" mass="10642">MDQNNLARVFGPTIVGHGMSEPSPTTIMRDTNTQPKVICRLLSLSEDYWRRVLAVQTDQVSSLSSTIKTYSQEGQGEFTEVNSFITFKSLHSAFL</sequence>
<dbReference type="GO" id="GO:0097149">
    <property type="term" value="C:centralspindlin complex"/>
    <property type="evidence" value="ECO:0007669"/>
    <property type="project" value="TreeGrafter"/>
</dbReference>
<evidence type="ECO:0000259" key="1">
    <source>
        <dbReference type="PROSITE" id="PS50238"/>
    </source>
</evidence>
<dbReference type="GO" id="GO:0051233">
    <property type="term" value="C:spindle midzone"/>
    <property type="evidence" value="ECO:0007669"/>
    <property type="project" value="TreeGrafter"/>
</dbReference>
<dbReference type="PANTHER" id="PTHR46199:SF2">
    <property type="entry name" value="RAC GTPASE-ACTIVATING PROTEIN 1"/>
    <property type="match status" value="1"/>
</dbReference>
<dbReference type="GO" id="GO:0007266">
    <property type="term" value="P:Rho protein signal transduction"/>
    <property type="evidence" value="ECO:0007669"/>
    <property type="project" value="TreeGrafter"/>
</dbReference>
<name>A0A3B4XFH1_SERLL</name>
<dbReference type="PROSITE" id="PS50238">
    <property type="entry name" value="RHOGAP"/>
    <property type="match status" value="1"/>
</dbReference>
<dbReference type="STRING" id="1841481.ENSSLDP00000014886"/>
<dbReference type="Proteomes" id="UP000261360">
    <property type="component" value="Unplaced"/>
</dbReference>
<dbReference type="GO" id="GO:0030496">
    <property type="term" value="C:midbody"/>
    <property type="evidence" value="ECO:0007669"/>
    <property type="project" value="TreeGrafter"/>
</dbReference>
<dbReference type="GO" id="GO:0032154">
    <property type="term" value="C:cleavage furrow"/>
    <property type="evidence" value="ECO:0007669"/>
    <property type="project" value="TreeGrafter"/>
</dbReference>
<feature type="domain" description="Rho-GAP" evidence="1">
    <location>
        <begin position="1"/>
        <end position="49"/>
    </location>
</feature>
<dbReference type="GeneTree" id="ENSGT01110000271001"/>
<dbReference type="Ensembl" id="ENSSLDT00000015457.1">
    <property type="protein sequence ID" value="ENSSLDP00000014886.1"/>
    <property type="gene ID" value="ENSSLDG00000011881.1"/>
</dbReference>
<reference evidence="2" key="1">
    <citation type="submission" date="2025-08" db="UniProtKB">
        <authorList>
            <consortium name="Ensembl"/>
        </authorList>
    </citation>
    <scope>IDENTIFICATION</scope>
</reference>
<evidence type="ECO:0000313" key="3">
    <source>
        <dbReference type="Proteomes" id="UP000261360"/>
    </source>
</evidence>
<protein>
    <recommendedName>
        <fullName evidence="1">Rho-GAP domain-containing protein</fullName>
    </recommendedName>
</protein>